<dbReference type="FunFam" id="1.10.3210.10:FF:000026">
    <property type="entry name" value="Metal-dependent phosphohydrolase"/>
    <property type="match status" value="1"/>
</dbReference>
<evidence type="ECO:0000313" key="2">
    <source>
        <dbReference type="EMBL" id="QAT67167.1"/>
    </source>
</evidence>
<dbReference type="GeneID" id="82855218"/>
<dbReference type="PROSITE" id="PS51831">
    <property type="entry name" value="HD"/>
    <property type="match status" value="1"/>
</dbReference>
<dbReference type="SUPFAM" id="SSF109604">
    <property type="entry name" value="HD-domain/PDEase-like"/>
    <property type="match status" value="1"/>
</dbReference>
<evidence type="ECO:0000313" key="3">
    <source>
        <dbReference type="Proteomes" id="UP000288675"/>
    </source>
</evidence>
<dbReference type="InterPro" id="IPR003607">
    <property type="entry name" value="HD/PDEase_dom"/>
</dbReference>
<feature type="domain" description="HD" evidence="1">
    <location>
        <begin position="49"/>
        <end position="151"/>
    </location>
</feature>
<dbReference type="GO" id="GO:0006203">
    <property type="term" value="P:dGTP catabolic process"/>
    <property type="evidence" value="ECO:0007669"/>
    <property type="project" value="TreeGrafter"/>
</dbReference>
<sequence length="325" mass="36802">MKINDRLYGEADVEPVLDELIRSGGVQRLKGIHQGGASFLVHPGWNVTRYEHSLGVMLLIRKLGGSLEEQIAGLLHDVSHTAFSHVIDDVFQMENEDYHEQIFSGWVRHSDIPDILHTYGFSHEKLLYDDSKWTLLEQPAPSLCADRIDYTLRDSLAYGFAKKDEIAEFIETGLIVFEGEICCTSTSAAEWFTRLYYREVVDFFMHPLNLYGLKLVSKVLKQALEMRLITKDDILKTDDELIAVLNESPGLKGELKKLSTAKQRVKQGGPNDFTFHQTLKKRLIDPKVIQDGRKTPASTLSENVRQMTETAADAMEKGAYVKVSL</sequence>
<accession>A0AAJ4D4L3</accession>
<dbReference type="RefSeq" id="WP_046131837.1">
    <property type="nucleotide sequence ID" value="NZ_CP035232.1"/>
</dbReference>
<dbReference type="EMBL" id="CP035232">
    <property type="protein sequence ID" value="QAT67167.1"/>
    <property type="molecule type" value="Genomic_DNA"/>
</dbReference>
<dbReference type="PANTHER" id="PTHR11373">
    <property type="entry name" value="DEOXYNUCLEOSIDE TRIPHOSPHATE TRIPHOSPHOHYDROLASE"/>
    <property type="match status" value="1"/>
</dbReference>
<dbReference type="InterPro" id="IPR006674">
    <property type="entry name" value="HD_domain"/>
</dbReference>
<name>A0AAJ4D4L3_9BACI</name>
<dbReference type="Gene3D" id="1.10.3210.10">
    <property type="entry name" value="Hypothetical protein af1432"/>
    <property type="match status" value="1"/>
</dbReference>
<dbReference type="KEGG" id="bgy:BGLY_4108"/>
<protein>
    <submittedName>
        <fullName evidence="2">HD domain-containing protein</fullName>
    </submittedName>
</protein>
<proteinExistence type="predicted"/>
<dbReference type="AlphaFoldDB" id="A0AAJ4D4L3"/>
<dbReference type="SMART" id="SM00471">
    <property type="entry name" value="HDc"/>
    <property type="match status" value="1"/>
</dbReference>
<dbReference type="Proteomes" id="UP000288675">
    <property type="component" value="Chromosome"/>
</dbReference>
<gene>
    <name evidence="2" type="ORF">EQZ20_21315</name>
</gene>
<dbReference type="InterPro" id="IPR050135">
    <property type="entry name" value="dGTPase-like"/>
</dbReference>
<dbReference type="PANTHER" id="PTHR11373:SF41">
    <property type="entry name" value="METAL-DEPENDENT PHOSPHOHYDROLASE"/>
    <property type="match status" value="1"/>
</dbReference>
<dbReference type="Pfam" id="PF01966">
    <property type="entry name" value="HD"/>
    <property type="match status" value="1"/>
</dbReference>
<dbReference type="GO" id="GO:0008832">
    <property type="term" value="F:dGTPase activity"/>
    <property type="evidence" value="ECO:0007669"/>
    <property type="project" value="TreeGrafter"/>
</dbReference>
<organism evidence="2 3">
    <name type="scientific">Bacillus glycinifermentans</name>
    <dbReference type="NCBI Taxonomy" id="1664069"/>
    <lineage>
        <taxon>Bacteria</taxon>
        <taxon>Bacillati</taxon>
        <taxon>Bacillota</taxon>
        <taxon>Bacilli</taxon>
        <taxon>Bacillales</taxon>
        <taxon>Bacillaceae</taxon>
        <taxon>Bacillus</taxon>
    </lineage>
</organism>
<evidence type="ECO:0000259" key="1">
    <source>
        <dbReference type="PROSITE" id="PS51831"/>
    </source>
</evidence>
<dbReference type="CDD" id="cd00077">
    <property type="entry name" value="HDc"/>
    <property type="match status" value="1"/>
</dbReference>
<reference evidence="2 3" key="1">
    <citation type="submission" date="2019-01" db="EMBL/GenBank/DDBJ databases">
        <title>Genome sequence of Bacillus glycinifermentans SRCM103574.</title>
        <authorList>
            <person name="Kong H.-J."/>
            <person name="Jeong S.-Y."/>
            <person name="Jeong D.-Y."/>
        </authorList>
    </citation>
    <scope>NUCLEOTIDE SEQUENCE [LARGE SCALE GENOMIC DNA]</scope>
    <source>
        <strain evidence="2 3">SRCM103574</strain>
    </source>
</reference>